<protein>
    <submittedName>
        <fullName evidence="4">DegT/DnrJ/EryC1/StrS family aminotransferase</fullName>
    </submittedName>
</protein>
<dbReference type="GO" id="GO:0030170">
    <property type="term" value="F:pyridoxal phosphate binding"/>
    <property type="evidence" value="ECO:0007669"/>
    <property type="project" value="TreeGrafter"/>
</dbReference>
<evidence type="ECO:0000256" key="1">
    <source>
        <dbReference type="PIRSR" id="PIRSR000390-1"/>
    </source>
</evidence>
<dbReference type="InterPro" id="IPR000653">
    <property type="entry name" value="DegT/StrS_aminotransferase"/>
</dbReference>
<name>A0A6B0YS21_9CHLR</name>
<evidence type="ECO:0000256" key="3">
    <source>
        <dbReference type="RuleBase" id="RU004508"/>
    </source>
</evidence>
<dbReference type="CDD" id="cd00616">
    <property type="entry name" value="AHBA_syn"/>
    <property type="match status" value="1"/>
</dbReference>
<dbReference type="GO" id="GO:0000271">
    <property type="term" value="P:polysaccharide biosynthetic process"/>
    <property type="evidence" value="ECO:0007669"/>
    <property type="project" value="TreeGrafter"/>
</dbReference>
<keyword evidence="4" id="KW-0808">Transferase</keyword>
<proteinExistence type="inferred from homology"/>
<evidence type="ECO:0000256" key="2">
    <source>
        <dbReference type="PIRSR" id="PIRSR000390-2"/>
    </source>
</evidence>
<dbReference type="AlphaFoldDB" id="A0A6B0YS21"/>
<evidence type="ECO:0000313" key="4">
    <source>
        <dbReference type="EMBL" id="MXY93061.1"/>
    </source>
</evidence>
<feature type="active site" description="Proton acceptor" evidence="1">
    <location>
        <position position="197"/>
    </location>
</feature>
<dbReference type="InterPro" id="IPR015421">
    <property type="entry name" value="PyrdxlP-dep_Trfase_major"/>
</dbReference>
<feature type="modified residue" description="N6-(pyridoxal phosphate)lysine" evidence="2">
    <location>
        <position position="197"/>
    </location>
</feature>
<keyword evidence="2 3" id="KW-0663">Pyridoxal phosphate</keyword>
<organism evidence="4">
    <name type="scientific">Caldilineaceae bacterium SB0664_bin_27</name>
    <dbReference type="NCBI Taxonomy" id="2605260"/>
    <lineage>
        <taxon>Bacteria</taxon>
        <taxon>Bacillati</taxon>
        <taxon>Chloroflexota</taxon>
        <taxon>Caldilineae</taxon>
        <taxon>Caldilineales</taxon>
        <taxon>Caldilineaceae</taxon>
    </lineage>
</organism>
<dbReference type="PANTHER" id="PTHR30244:SF34">
    <property type="entry name" value="DTDP-4-AMINO-4,6-DIDEOXYGALACTOSE TRANSAMINASE"/>
    <property type="match status" value="1"/>
</dbReference>
<comment type="similarity">
    <text evidence="3">Belongs to the DegT/DnrJ/EryC1 family.</text>
</comment>
<accession>A0A6B0YS21</accession>
<dbReference type="InterPro" id="IPR015424">
    <property type="entry name" value="PyrdxlP-dep_Trfase"/>
</dbReference>
<dbReference type="SUPFAM" id="SSF53383">
    <property type="entry name" value="PLP-dependent transferases"/>
    <property type="match status" value="1"/>
</dbReference>
<dbReference type="PIRSF" id="PIRSF000390">
    <property type="entry name" value="PLP_StrS"/>
    <property type="match status" value="1"/>
</dbReference>
<reference evidence="4" key="1">
    <citation type="submission" date="2019-09" db="EMBL/GenBank/DDBJ databases">
        <title>Characterisation of the sponge microbiome using genome-centric metagenomics.</title>
        <authorList>
            <person name="Engelberts J.P."/>
            <person name="Robbins S.J."/>
            <person name="De Goeij J.M."/>
            <person name="Aranda M."/>
            <person name="Bell S.C."/>
            <person name="Webster N.S."/>
        </authorList>
    </citation>
    <scope>NUCLEOTIDE SEQUENCE</scope>
    <source>
        <strain evidence="4">SB0664_bin_27</strain>
    </source>
</reference>
<sequence length="430" mass="47373">MTSAKLAIDGGEPLRSQPFGPKWIFGDEERRHLMEVMDNATDGWRSGFKVRAFADAFATLHGAQYAVATTTGTGAIHAAVAAVNPEPGDEVITTPITDIGSVLGIILHNAIPVFADWDPETLNTDPADIERRITPRTRAILVVHLYGNPCDMGPILEIGRAHNLPVIEDCSQAHLAEYRGQLVGTIGDIGCFSLGGKTLTTDQGGMVITNDEPLARRAMGFSRKGSEMDSALRSSLAPTSFRRGGNKGYAFLGDSHPMTDLHAAVGLAQFDRWQEATRVRRMTAAILDEVVPQLPGFKIQKVHPEDRSAYYTYAYTIDESKSGISSDDFSEAVRAEGIPDCYGPYIQGRPLYRYPIFTDEDTYGQSRYPFVDEQGNRRIDYSTLHLPHTERELPKTGFILFRNSYTEQDAKDIAAAMRKVALHYAEQAAQ</sequence>
<keyword evidence="4" id="KW-0032">Aminotransferase</keyword>
<dbReference type="Gene3D" id="3.40.640.10">
    <property type="entry name" value="Type I PLP-dependent aspartate aminotransferase-like (Major domain)"/>
    <property type="match status" value="1"/>
</dbReference>
<dbReference type="Pfam" id="PF01041">
    <property type="entry name" value="DegT_DnrJ_EryC1"/>
    <property type="match status" value="1"/>
</dbReference>
<gene>
    <name evidence="4" type="ORF">F4Y42_06370</name>
</gene>
<dbReference type="InterPro" id="IPR015422">
    <property type="entry name" value="PyrdxlP-dep_Trfase_small"/>
</dbReference>
<comment type="caution">
    <text evidence="4">The sequence shown here is derived from an EMBL/GenBank/DDBJ whole genome shotgun (WGS) entry which is preliminary data.</text>
</comment>
<dbReference type="GO" id="GO:0008483">
    <property type="term" value="F:transaminase activity"/>
    <property type="evidence" value="ECO:0007669"/>
    <property type="project" value="UniProtKB-KW"/>
</dbReference>
<dbReference type="EMBL" id="VXRG01000054">
    <property type="protein sequence ID" value="MXY93061.1"/>
    <property type="molecule type" value="Genomic_DNA"/>
</dbReference>
<dbReference type="PANTHER" id="PTHR30244">
    <property type="entry name" value="TRANSAMINASE"/>
    <property type="match status" value="1"/>
</dbReference>
<dbReference type="Gene3D" id="3.90.1150.10">
    <property type="entry name" value="Aspartate Aminotransferase, domain 1"/>
    <property type="match status" value="1"/>
</dbReference>